<protein>
    <submittedName>
        <fullName evidence="1">SDR family NAD(P)-dependent oxidoreductase</fullName>
    </submittedName>
</protein>
<dbReference type="Gene3D" id="3.40.50.720">
    <property type="entry name" value="NAD(P)-binding Rossmann-like Domain"/>
    <property type="match status" value="1"/>
</dbReference>
<gene>
    <name evidence="2" type="ORF">KB893_007155</name>
    <name evidence="1" type="ORF">KB893_00810</name>
</gene>
<sequence length="304" mass="31864">MQSSHTPYVVLITGASSGFGALGARALAAAGHVVYASMRDTAGRNAPQVEAVARHAREHGVDLRTLELDVQSQASADAAVGRIVAEQGRLDVVVHNAGHMVLGPAEAFTPEQYAQLYDINVLGTQRVNRAALPHLRRRRSGLLLWVGSSSTRGGTPPLLAPYFAAKAAMDAVAVGYAGELAPWGIETSILVPGAFTRGTNHFAHSGVPDDVARAAEYAEGPGGDLPRRVEQGLAAAEPPDADVADVARAMVDIVDAPAGRRPFRVHVDPSDDGAAVVNAVADRIRTEFLRRVGLGDLLHPARPA</sequence>
<dbReference type="InterPro" id="IPR002347">
    <property type="entry name" value="SDR_fam"/>
</dbReference>
<dbReference type="PANTHER" id="PTHR43976">
    <property type="entry name" value="SHORT CHAIN DEHYDROGENASE"/>
    <property type="match status" value="1"/>
</dbReference>
<evidence type="ECO:0000313" key="3">
    <source>
        <dbReference type="Proteomes" id="UP000675747"/>
    </source>
</evidence>
<dbReference type="RefSeq" id="WP_211925031.1">
    <property type="nucleotide sequence ID" value="NZ_JAGQFT020000004.1"/>
</dbReference>
<dbReference type="Proteomes" id="UP000675747">
    <property type="component" value="Unassembled WGS sequence"/>
</dbReference>
<comment type="caution">
    <text evidence="1">The sequence shown here is derived from an EMBL/GenBank/DDBJ whole genome shotgun (WGS) entry which is preliminary data.</text>
</comment>
<keyword evidence="3" id="KW-1185">Reference proteome</keyword>
<evidence type="ECO:0000313" key="1">
    <source>
        <dbReference type="EMBL" id="MBR0561063.1"/>
    </source>
</evidence>
<evidence type="ECO:0000313" key="2">
    <source>
        <dbReference type="EMBL" id="MBS7456909.1"/>
    </source>
</evidence>
<dbReference type="PRINTS" id="PR00081">
    <property type="entry name" value="GDHRDH"/>
</dbReference>
<dbReference type="SUPFAM" id="SSF51735">
    <property type="entry name" value="NAD(P)-binding Rossmann-fold domains"/>
    <property type="match status" value="1"/>
</dbReference>
<dbReference type="Pfam" id="PF00106">
    <property type="entry name" value="adh_short"/>
    <property type="match status" value="1"/>
</dbReference>
<reference evidence="2 3" key="1">
    <citation type="journal article" date="2021" name="Microbiol. Resour. Announc.">
        <title>Draft Genome Sequence of Coralloluteibacterium stylophorae LMG 29479T.</title>
        <authorList>
            <person name="Karlyshev A.V."/>
            <person name="Kudryashova E.B."/>
            <person name="Ariskina E.V."/>
            <person name="Conroy A.P."/>
            <person name="Abidueva E.Y."/>
        </authorList>
    </citation>
    <scope>NUCLEOTIDE SEQUENCE [LARGE SCALE GENOMIC DNA]</scope>
    <source>
        <strain evidence="2 3">LMG 29479</strain>
    </source>
</reference>
<dbReference type="InterPro" id="IPR051911">
    <property type="entry name" value="SDR_oxidoreductase"/>
</dbReference>
<dbReference type="EMBL" id="JAGQFT020000004">
    <property type="protein sequence ID" value="MBS7456909.1"/>
    <property type="molecule type" value="Genomic_DNA"/>
</dbReference>
<dbReference type="InterPro" id="IPR036291">
    <property type="entry name" value="NAD(P)-bd_dom_sf"/>
</dbReference>
<accession>A0A8J7VSL6</accession>
<dbReference type="AlphaFoldDB" id="A0A8J7VSL6"/>
<dbReference type="PANTHER" id="PTHR43976:SF9">
    <property type="entry name" value="OXIDOREDUCTASE"/>
    <property type="match status" value="1"/>
</dbReference>
<proteinExistence type="predicted"/>
<dbReference type="EMBL" id="JAGQFT010000002">
    <property type="protein sequence ID" value="MBR0561063.1"/>
    <property type="molecule type" value="Genomic_DNA"/>
</dbReference>
<name>A0A8J7VSL6_9GAMM</name>
<organism evidence="1">
    <name type="scientific">Coralloluteibacterium stylophorae</name>
    <dbReference type="NCBI Taxonomy" id="1776034"/>
    <lineage>
        <taxon>Bacteria</taxon>
        <taxon>Pseudomonadati</taxon>
        <taxon>Pseudomonadota</taxon>
        <taxon>Gammaproteobacteria</taxon>
        <taxon>Lysobacterales</taxon>
        <taxon>Lysobacteraceae</taxon>
        <taxon>Coralloluteibacterium</taxon>
    </lineage>
</organism>
<reference evidence="1" key="2">
    <citation type="submission" date="2021-04" db="EMBL/GenBank/DDBJ databases">
        <authorList>
            <person name="Karlyshev A.V."/>
        </authorList>
    </citation>
    <scope>NUCLEOTIDE SEQUENCE</scope>
    <source>
        <strain evidence="1">LMG 29479</strain>
    </source>
</reference>